<accession>A0A6J5N9H0</accession>
<sequence length="65" mass="7109">MSNVQIAIDFVTTSIPNVKSGGVIAFPMFPGATKKDVNQIWNKLQAMDQVAHVSMNTGFAMIRIK</sequence>
<reference evidence="2" key="1">
    <citation type="submission" date="2020-04" db="EMBL/GenBank/DDBJ databases">
        <authorList>
            <person name="Chiriac C."/>
            <person name="Salcher M."/>
            <person name="Ghai R."/>
            <person name="Kavagutti S V."/>
        </authorList>
    </citation>
    <scope>NUCLEOTIDE SEQUENCE</scope>
</reference>
<proteinExistence type="predicted"/>
<protein>
    <submittedName>
        <fullName evidence="2">Uncharacterized protein</fullName>
    </submittedName>
</protein>
<name>A0A6J5N9H0_9CAUD</name>
<organism evidence="2">
    <name type="scientific">uncultured Caudovirales phage</name>
    <dbReference type="NCBI Taxonomy" id="2100421"/>
    <lineage>
        <taxon>Viruses</taxon>
        <taxon>Duplodnaviria</taxon>
        <taxon>Heunggongvirae</taxon>
        <taxon>Uroviricota</taxon>
        <taxon>Caudoviricetes</taxon>
        <taxon>Peduoviridae</taxon>
        <taxon>Maltschvirus</taxon>
        <taxon>Maltschvirus maltsch</taxon>
    </lineage>
</organism>
<dbReference type="EMBL" id="LR796299">
    <property type="protein sequence ID" value="CAB4135371.1"/>
    <property type="molecule type" value="Genomic_DNA"/>
</dbReference>
<evidence type="ECO:0000313" key="1">
    <source>
        <dbReference type="EMBL" id="CAB4135371.1"/>
    </source>
</evidence>
<evidence type="ECO:0000313" key="2">
    <source>
        <dbReference type="EMBL" id="CAB4154676.1"/>
    </source>
</evidence>
<gene>
    <name evidence="1" type="ORF">UFOVP284_33</name>
    <name evidence="2" type="ORF">UFOVP646_23</name>
</gene>
<dbReference type="EMBL" id="LR796616">
    <property type="protein sequence ID" value="CAB4154676.1"/>
    <property type="molecule type" value="Genomic_DNA"/>
</dbReference>